<dbReference type="EMBL" id="JACEFF010000843">
    <property type="protein sequence ID" value="KAH9630060.1"/>
    <property type="molecule type" value="Genomic_DNA"/>
</dbReference>
<gene>
    <name evidence="1" type="ORF">HF086_008030</name>
</gene>
<dbReference type="Proteomes" id="UP000814243">
    <property type="component" value="Unassembled WGS sequence"/>
</dbReference>
<dbReference type="AlphaFoldDB" id="A0A922M5A1"/>
<proteinExistence type="predicted"/>
<dbReference type="PANTHER" id="PTHR46704:SF9">
    <property type="entry name" value="BHLH DOMAIN-CONTAINING PROTEIN"/>
    <property type="match status" value="1"/>
</dbReference>
<sequence length="535" mass="60944">MAFFKAIGKYIDCSGLVEVLVQAEVLAGGSTNSFLDSKHFNRCKRLHPLTAAALQILHFEQYSSTTNVTPEAMDELLQTQIQNASNQAAYDVNETIELPDLLSRIMNGYKEFCNQTLIGAHGKTAQFYYQYFDLTLEQTINADASNQLADNLAADSISARQRWALSHSMRTKILTSIKQNIGLTQKDDTSHSLQQSKIKKDKKNLNSIIEAIKCTMNPFDDTIDKDILFNISTGKATSKEVADFLLNVKTAGYQQKLNFISECSSTSARFDKPIKRNKIYNFASQCMTKVLSTKDKNKKVLLKMERDVFGRLLAISLNKKINFEYCLTFPLAPLPPALFSCTGEMLKTTKSTLAKILKSKTEMVQPTHINVEIIDGFYYLHLIGSSIAQTFDKIAESILIKICSTNATEIHLIFDRYLSPSIKDSERESRKEFNIPYNISGPQQTRPKNFLQSLKNYRFKEALVQFLADYWENDRLATIIQNKKNLLTVDHQCYSYEVQENSVKKLKKLIMNVITKRQIQGLFFMLLKQNQAQEF</sequence>
<protein>
    <submittedName>
        <fullName evidence="1">Uncharacterized protein</fullName>
    </submittedName>
</protein>
<evidence type="ECO:0000313" key="2">
    <source>
        <dbReference type="Proteomes" id="UP000814243"/>
    </source>
</evidence>
<accession>A0A922M5A1</accession>
<evidence type="ECO:0000313" key="1">
    <source>
        <dbReference type="EMBL" id="KAH9630060.1"/>
    </source>
</evidence>
<dbReference type="PANTHER" id="PTHR46704">
    <property type="entry name" value="CXC DOMAIN-CONTAINING PROTEIN-RELATED"/>
    <property type="match status" value="1"/>
</dbReference>
<comment type="caution">
    <text evidence="1">The sequence shown here is derived from an EMBL/GenBank/DDBJ whole genome shotgun (WGS) entry which is preliminary data.</text>
</comment>
<reference evidence="1" key="1">
    <citation type="journal article" date="2021" name="G3 (Bethesda)">
        <title>Genome and transcriptome analysis of the beet armyworm Spodoptera exigua reveals targets for pest control. .</title>
        <authorList>
            <person name="Simon S."/>
            <person name="Breeschoten T."/>
            <person name="Jansen H.J."/>
            <person name="Dirks R.P."/>
            <person name="Schranz M.E."/>
            <person name="Ros V.I.D."/>
        </authorList>
    </citation>
    <scope>NUCLEOTIDE SEQUENCE</scope>
    <source>
        <strain evidence="1">TB_SE_WUR_2020</strain>
    </source>
</reference>
<organism evidence="1 2">
    <name type="scientific">Spodoptera exigua</name>
    <name type="common">Beet armyworm</name>
    <name type="synonym">Noctua fulgens</name>
    <dbReference type="NCBI Taxonomy" id="7107"/>
    <lineage>
        <taxon>Eukaryota</taxon>
        <taxon>Metazoa</taxon>
        <taxon>Ecdysozoa</taxon>
        <taxon>Arthropoda</taxon>
        <taxon>Hexapoda</taxon>
        <taxon>Insecta</taxon>
        <taxon>Pterygota</taxon>
        <taxon>Neoptera</taxon>
        <taxon>Endopterygota</taxon>
        <taxon>Lepidoptera</taxon>
        <taxon>Glossata</taxon>
        <taxon>Ditrysia</taxon>
        <taxon>Noctuoidea</taxon>
        <taxon>Noctuidae</taxon>
        <taxon>Amphipyrinae</taxon>
        <taxon>Spodoptera</taxon>
    </lineage>
</organism>
<name>A0A922M5A1_SPOEX</name>